<dbReference type="AlphaFoldDB" id="A0AAD5MY04"/>
<accession>A0AAD5MY04</accession>
<name>A0AAD5MY04_PARTN</name>
<proteinExistence type="predicted"/>
<gene>
    <name evidence="1" type="ORF">KIN20_015056</name>
</gene>
<organism evidence="1 2">
    <name type="scientific">Parelaphostrongylus tenuis</name>
    <name type="common">Meningeal worm</name>
    <dbReference type="NCBI Taxonomy" id="148309"/>
    <lineage>
        <taxon>Eukaryota</taxon>
        <taxon>Metazoa</taxon>
        <taxon>Ecdysozoa</taxon>
        <taxon>Nematoda</taxon>
        <taxon>Chromadorea</taxon>
        <taxon>Rhabditida</taxon>
        <taxon>Rhabditina</taxon>
        <taxon>Rhabditomorpha</taxon>
        <taxon>Strongyloidea</taxon>
        <taxon>Metastrongylidae</taxon>
        <taxon>Parelaphostrongylus</taxon>
    </lineage>
</organism>
<sequence>MADKERKIPWENMTTEVETARKERHERIHLNAAFQTKLSEQKKKSYSTHWVGLGTPSTSDAVRDEQSVALVSNDLATV</sequence>
<evidence type="ECO:0000313" key="2">
    <source>
        <dbReference type="Proteomes" id="UP001196413"/>
    </source>
</evidence>
<protein>
    <submittedName>
        <fullName evidence="1">Uncharacterized protein</fullName>
    </submittedName>
</protein>
<reference evidence="1" key="1">
    <citation type="submission" date="2021-06" db="EMBL/GenBank/DDBJ databases">
        <title>Parelaphostrongylus tenuis whole genome reference sequence.</title>
        <authorList>
            <person name="Garwood T.J."/>
            <person name="Larsen P.A."/>
            <person name="Fountain-Jones N.M."/>
            <person name="Garbe J.R."/>
            <person name="Macchietto M.G."/>
            <person name="Kania S.A."/>
            <person name="Gerhold R.W."/>
            <person name="Richards J.E."/>
            <person name="Wolf T.M."/>
        </authorList>
    </citation>
    <scope>NUCLEOTIDE SEQUENCE</scope>
    <source>
        <strain evidence="1">MNPRO001-30</strain>
        <tissue evidence="1">Meninges</tissue>
    </source>
</reference>
<evidence type="ECO:0000313" key="1">
    <source>
        <dbReference type="EMBL" id="KAJ1357037.1"/>
    </source>
</evidence>
<comment type="caution">
    <text evidence="1">The sequence shown here is derived from an EMBL/GenBank/DDBJ whole genome shotgun (WGS) entry which is preliminary data.</text>
</comment>
<keyword evidence="2" id="KW-1185">Reference proteome</keyword>
<dbReference type="EMBL" id="JAHQIW010003000">
    <property type="protein sequence ID" value="KAJ1357037.1"/>
    <property type="molecule type" value="Genomic_DNA"/>
</dbReference>
<dbReference type="Proteomes" id="UP001196413">
    <property type="component" value="Unassembled WGS sequence"/>
</dbReference>